<gene>
    <name evidence="2" type="ORF">HMPREF0397_1725</name>
</gene>
<reference evidence="2 3" key="1">
    <citation type="submission" date="2010-04" db="EMBL/GenBank/DDBJ databases">
        <authorList>
            <person name="Qin X."/>
            <person name="Bachman B."/>
            <person name="Battles P."/>
            <person name="Bell A."/>
            <person name="Bess C."/>
            <person name="Bickham C."/>
            <person name="Chaboub L."/>
            <person name="Chen D."/>
            <person name="Coyle M."/>
            <person name="Deiros D.R."/>
            <person name="Dinh H."/>
            <person name="Forbes L."/>
            <person name="Fowler G."/>
            <person name="Francisco L."/>
            <person name="Fu Q."/>
            <person name="Gubbala S."/>
            <person name="Hale W."/>
            <person name="Han Y."/>
            <person name="Hemphill L."/>
            <person name="Highlander S.K."/>
            <person name="Hirani K."/>
            <person name="Hogues M."/>
            <person name="Jackson L."/>
            <person name="Jakkamsetti A."/>
            <person name="Javaid M."/>
            <person name="Jiang H."/>
            <person name="Korchina V."/>
            <person name="Kovar C."/>
            <person name="Lara F."/>
            <person name="Lee S."/>
            <person name="Mata R."/>
            <person name="Mathew T."/>
            <person name="Moen C."/>
            <person name="Morales K."/>
            <person name="Munidasa M."/>
            <person name="Nazareth L."/>
            <person name="Ngo R."/>
            <person name="Nguyen L."/>
            <person name="Okwuonu G."/>
            <person name="Ongeri F."/>
            <person name="Patil S."/>
            <person name="Petrosino J."/>
            <person name="Pham C."/>
            <person name="Pham P."/>
            <person name="Pu L.-L."/>
            <person name="Puazo M."/>
            <person name="Raj R."/>
            <person name="Reid J."/>
            <person name="Rouhana J."/>
            <person name="Saada N."/>
            <person name="Shang Y."/>
            <person name="Simmons D."/>
            <person name="Thornton R."/>
            <person name="Warren J."/>
            <person name="Weissenberger G."/>
            <person name="Zhang J."/>
            <person name="Zhang L."/>
            <person name="Zhou C."/>
            <person name="Zhu D."/>
            <person name="Muzny D."/>
            <person name="Worley K."/>
            <person name="Gibbs R."/>
        </authorList>
    </citation>
    <scope>NUCLEOTIDE SEQUENCE [LARGE SCALE GENOMIC DNA]</scope>
    <source>
        <strain evidence="3">ATCC 23726 / VPI 4351</strain>
    </source>
</reference>
<comment type="caution">
    <text evidence="2">The sequence shown here is derived from an EMBL/GenBank/DDBJ whole genome shotgun (WGS) entry which is preliminary data.</text>
</comment>
<sequence length="496" mass="57811">MKTNDLDDLFKKKKTSNTLFYFKIAIIIFAIFILFFIPFTISNMISSDSKSYEIKTNGEQYGTSNFFKYQEKIYVFTLNDGMQALENVDIETFKTLNSGDYYTKNIGLDKNSVYFENIIIPDLDPNKFEVIGNGYYTDGTNSYFYSPFSELDKDSSKYIYPYKKIENAKNLKAYENLELFAVDGDNVYYKGEILKNADLNTLKIIDKNNEYFADKENVYYRSKLLAIRNSGKLKIVSSEQGDEFLYDEASGYVFIGDYTFDKEKAPYKVIGNNGTTLYNLIFIAKDGIYYYDSEKKKQLKAGDNIFIGNIEEISPNIFTDDENIYYFSAHSVRSGSRKNLGELLSRNTDICYLDKKDGWKKVKDIRESSIGSIWKKGNKYYYFNNLGIFHFTDNTIYEISDKETLDYLLAKADDETDDIKSEGLTAINTDYIRELIKNEKLIAVSGEKKMTITVKYETDIVDKIFKYSIRIFLVVYFIFIIFKNFRKSRRISNENK</sequence>
<keyword evidence="1" id="KW-1133">Transmembrane helix</keyword>
<evidence type="ECO:0000313" key="2">
    <source>
        <dbReference type="EMBL" id="EFG94642.1"/>
    </source>
</evidence>
<evidence type="ECO:0000256" key="1">
    <source>
        <dbReference type="SAM" id="Phobius"/>
    </source>
</evidence>
<dbReference type="AlphaFoldDB" id="D5REU0"/>
<dbReference type="EMBL" id="ADVK01000050">
    <property type="protein sequence ID" value="EFG94642.1"/>
    <property type="molecule type" value="Genomic_DNA"/>
</dbReference>
<dbReference type="Pfam" id="PF13644">
    <property type="entry name" value="DKNYY"/>
    <property type="match status" value="1"/>
</dbReference>
<keyword evidence="1" id="KW-0472">Membrane</keyword>
<dbReference type="Proteomes" id="UP000003643">
    <property type="component" value="Unassembled WGS sequence"/>
</dbReference>
<keyword evidence="1" id="KW-0812">Transmembrane</keyword>
<feature type="transmembrane region" description="Helical" evidence="1">
    <location>
        <begin position="464"/>
        <end position="482"/>
    </location>
</feature>
<proteinExistence type="predicted"/>
<feature type="transmembrane region" description="Helical" evidence="1">
    <location>
        <begin position="20"/>
        <end position="41"/>
    </location>
</feature>
<dbReference type="RefSeq" id="WP_005903904.1">
    <property type="nucleotide sequence ID" value="NZ_ADVK01000050.1"/>
</dbReference>
<dbReference type="InterPro" id="IPR027375">
    <property type="entry name" value="DKNYY"/>
</dbReference>
<evidence type="ECO:0008006" key="4">
    <source>
        <dbReference type="Google" id="ProtNLM"/>
    </source>
</evidence>
<accession>D5REU0</accession>
<organism evidence="2 3">
    <name type="scientific">Fusobacterium nucleatum subsp. nucleatum (strain ATCC 23726 / VPI 4351)</name>
    <dbReference type="NCBI Taxonomy" id="525283"/>
    <lineage>
        <taxon>Bacteria</taxon>
        <taxon>Fusobacteriati</taxon>
        <taxon>Fusobacteriota</taxon>
        <taxon>Fusobacteriia</taxon>
        <taxon>Fusobacteriales</taxon>
        <taxon>Fusobacteriaceae</taxon>
        <taxon>Fusobacterium</taxon>
    </lineage>
</organism>
<protein>
    <recommendedName>
        <fullName evidence="4">Fusobacterium membrane protein</fullName>
    </recommendedName>
</protein>
<name>D5REU0_FUSN2</name>
<evidence type="ECO:0000313" key="3">
    <source>
        <dbReference type="Proteomes" id="UP000003643"/>
    </source>
</evidence>